<reference evidence="7 8" key="1">
    <citation type="submission" date="2023-05" db="EMBL/GenBank/DDBJ databases">
        <title>Streptomyces fuscus sp. nov., a brown-black pigment producing actinomyces isolated from dry sand of Sea duck farm.</title>
        <authorList>
            <person name="Xie J."/>
            <person name="Shen N."/>
        </authorList>
    </citation>
    <scope>NUCLEOTIDE SEQUENCE [LARGE SCALE GENOMIC DNA]</scope>
    <source>
        <strain evidence="7 8">CGMCC 4.1883</strain>
    </source>
</reference>
<keyword evidence="5 6" id="KW-0472">Membrane</keyword>
<dbReference type="InterPro" id="IPR036259">
    <property type="entry name" value="MFS_trans_sf"/>
</dbReference>
<dbReference type="PANTHER" id="PTHR23513">
    <property type="entry name" value="INTEGRAL MEMBRANE EFFLUX PROTEIN-RELATED"/>
    <property type="match status" value="1"/>
</dbReference>
<sequence>MTTRWTAVRVLRDRTAGRCLTAVVVSGFGTSALWLASGVWVKDLTGSDGLAALCMLAMWLPTLAGPVLGTLADRHRRRPLLVTLSLCMAALLLTLCAVDAPSELWLLYAVLFVYGAAGTVHDAAESALVAGAVDRSLLGDFNGLRMTADEGMKLLAPLAGAGLYTAYGGPGVAVLDAASFLAAALVYVSLRVREERPEPAREGGRSATAEGVRHLWGDPALRPLVLAGGVTMLCAGVSGALTYAVVEDLGHSPAYAGVLYAVQGAGSVTVGLLSGPGLRRLGARRFAGYGIGLLAVAVALRAVPYDPVAWACAAAIGVGLPAALIAVLTEVQRRTPGPLLGRVTATANALVFTPNVIGLAAGAGLVELIGHRTQLTGLGAALGVTAAVLLGQRPASAGRTEARSASDASPA</sequence>
<feature type="transmembrane region" description="Helical" evidence="6">
    <location>
        <begin position="20"/>
        <end position="37"/>
    </location>
</feature>
<evidence type="ECO:0000256" key="5">
    <source>
        <dbReference type="ARBA" id="ARBA00023136"/>
    </source>
</evidence>
<keyword evidence="2" id="KW-1003">Cell membrane</keyword>
<keyword evidence="4 6" id="KW-1133">Transmembrane helix</keyword>
<feature type="transmembrane region" description="Helical" evidence="6">
    <location>
        <begin position="80"/>
        <end position="100"/>
    </location>
</feature>
<feature type="transmembrane region" description="Helical" evidence="6">
    <location>
        <begin position="286"/>
        <end position="302"/>
    </location>
</feature>
<evidence type="ECO:0000313" key="8">
    <source>
        <dbReference type="Proteomes" id="UP001257895"/>
    </source>
</evidence>
<evidence type="ECO:0000256" key="3">
    <source>
        <dbReference type="ARBA" id="ARBA00022692"/>
    </source>
</evidence>
<dbReference type="InterPro" id="IPR011701">
    <property type="entry name" value="MFS"/>
</dbReference>
<dbReference type="Proteomes" id="UP001257895">
    <property type="component" value="Unassembled WGS sequence"/>
</dbReference>
<evidence type="ECO:0000256" key="1">
    <source>
        <dbReference type="ARBA" id="ARBA00004651"/>
    </source>
</evidence>
<feature type="transmembrane region" description="Helical" evidence="6">
    <location>
        <begin position="349"/>
        <end position="369"/>
    </location>
</feature>
<evidence type="ECO:0000256" key="6">
    <source>
        <dbReference type="SAM" id="Phobius"/>
    </source>
</evidence>
<accession>A0ABU3JJJ1</accession>
<feature type="transmembrane region" description="Helical" evidence="6">
    <location>
        <begin position="224"/>
        <end position="246"/>
    </location>
</feature>
<dbReference type="EMBL" id="JASKMB010000050">
    <property type="protein sequence ID" value="MDT6974423.1"/>
    <property type="molecule type" value="Genomic_DNA"/>
</dbReference>
<keyword evidence="8" id="KW-1185">Reference proteome</keyword>
<feature type="transmembrane region" description="Helical" evidence="6">
    <location>
        <begin position="49"/>
        <end position="68"/>
    </location>
</feature>
<dbReference type="CDD" id="cd06173">
    <property type="entry name" value="MFS_MefA_like"/>
    <property type="match status" value="1"/>
</dbReference>
<dbReference type="PANTHER" id="PTHR23513:SF6">
    <property type="entry name" value="MAJOR FACILITATOR SUPERFAMILY ASSOCIATED DOMAIN-CONTAINING PROTEIN"/>
    <property type="match status" value="1"/>
</dbReference>
<dbReference type="RefSeq" id="WP_215047985.1">
    <property type="nucleotide sequence ID" value="NZ_JASKMB010000050.1"/>
</dbReference>
<feature type="transmembrane region" description="Helical" evidence="6">
    <location>
        <begin position="308"/>
        <end position="328"/>
    </location>
</feature>
<evidence type="ECO:0000313" key="7">
    <source>
        <dbReference type="EMBL" id="MDT6974423.1"/>
    </source>
</evidence>
<evidence type="ECO:0000256" key="4">
    <source>
        <dbReference type="ARBA" id="ARBA00022989"/>
    </source>
</evidence>
<dbReference type="Gene3D" id="1.20.1250.20">
    <property type="entry name" value="MFS general substrate transporter like domains"/>
    <property type="match status" value="1"/>
</dbReference>
<feature type="transmembrane region" description="Helical" evidence="6">
    <location>
        <begin position="252"/>
        <end position="274"/>
    </location>
</feature>
<keyword evidence="3 6" id="KW-0812">Transmembrane</keyword>
<comment type="subcellular location">
    <subcellularLocation>
        <location evidence="1">Cell membrane</location>
        <topology evidence="1">Multi-pass membrane protein</topology>
    </subcellularLocation>
</comment>
<evidence type="ECO:0000256" key="2">
    <source>
        <dbReference type="ARBA" id="ARBA00022475"/>
    </source>
</evidence>
<name>A0ABU3JJJ1_9ACTN</name>
<dbReference type="Pfam" id="PF07690">
    <property type="entry name" value="MFS_1"/>
    <property type="match status" value="1"/>
</dbReference>
<gene>
    <name evidence="7" type="ORF">QNO05_31850</name>
</gene>
<protein>
    <submittedName>
        <fullName evidence="7">MFS transporter</fullName>
    </submittedName>
</protein>
<comment type="caution">
    <text evidence="7">The sequence shown here is derived from an EMBL/GenBank/DDBJ whole genome shotgun (WGS) entry which is preliminary data.</text>
</comment>
<organism evidence="7 8">
    <name type="scientific">Streptomyces thermocarboxydus</name>
    <dbReference type="NCBI Taxonomy" id="59299"/>
    <lineage>
        <taxon>Bacteria</taxon>
        <taxon>Bacillati</taxon>
        <taxon>Actinomycetota</taxon>
        <taxon>Actinomycetes</taxon>
        <taxon>Kitasatosporales</taxon>
        <taxon>Streptomycetaceae</taxon>
        <taxon>Streptomyces</taxon>
    </lineage>
</organism>
<proteinExistence type="predicted"/>
<dbReference type="SUPFAM" id="SSF103473">
    <property type="entry name" value="MFS general substrate transporter"/>
    <property type="match status" value="1"/>
</dbReference>
<feature type="transmembrane region" description="Helical" evidence="6">
    <location>
        <begin position="173"/>
        <end position="190"/>
    </location>
</feature>